<accession>A0A392VND2</accession>
<sequence length="26" mass="2803">MDISTHLGWASGVGLGPWCMLLSRSQ</sequence>
<feature type="non-terminal residue" evidence="1">
    <location>
        <position position="26"/>
    </location>
</feature>
<dbReference type="AlphaFoldDB" id="A0A392VND2"/>
<protein>
    <submittedName>
        <fullName evidence="1">Uncharacterized protein</fullName>
    </submittedName>
</protein>
<dbReference type="EMBL" id="LXQA011179233">
    <property type="protein sequence ID" value="MCI87920.1"/>
    <property type="molecule type" value="Genomic_DNA"/>
</dbReference>
<evidence type="ECO:0000313" key="1">
    <source>
        <dbReference type="EMBL" id="MCI87920.1"/>
    </source>
</evidence>
<dbReference type="Proteomes" id="UP000265520">
    <property type="component" value="Unassembled WGS sequence"/>
</dbReference>
<name>A0A392VND2_9FABA</name>
<organism evidence="1 2">
    <name type="scientific">Trifolium medium</name>
    <dbReference type="NCBI Taxonomy" id="97028"/>
    <lineage>
        <taxon>Eukaryota</taxon>
        <taxon>Viridiplantae</taxon>
        <taxon>Streptophyta</taxon>
        <taxon>Embryophyta</taxon>
        <taxon>Tracheophyta</taxon>
        <taxon>Spermatophyta</taxon>
        <taxon>Magnoliopsida</taxon>
        <taxon>eudicotyledons</taxon>
        <taxon>Gunneridae</taxon>
        <taxon>Pentapetalae</taxon>
        <taxon>rosids</taxon>
        <taxon>fabids</taxon>
        <taxon>Fabales</taxon>
        <taxon>Fabaceae</taxon>
        <taxon>Papilionoideae</taxon>
        <taxon>50 kb inversion clade</taxon>
        <taxon>NPAAA clade</taxon>
        <taxon>Hologalegina</taxon>
        <taxon>IRL clade</taxon>
        <taxon>Trifolieae</taxon>
        <taxon>Trifolium</taxon>
    </lineage>
</organism>
<reference evidence="1 2" key="1">
    <citation type="journal article" date="2018" name="Front. Plant Sci.">
        <title>Red Clover (Trifolium pratense) and Zigzag Clover (T. medium) - A Picture of Genomic Similarities and Differences.</title>
        <authorList>
            <person name="Dluhosova J."/>
            <person name="Istvanek J."/>
            <person name="Nedelnik J."/>
            <person name="Repkova J."/>
        </authorList>
    </citation>
    <scope>NUCLEOTIDE SEQUENCE [LARGE SCALE GENOMIC DNA]</scope>
    <source>
        <strain evidence="2">cv. 10/8</strain>
        <tissue evidence="1">Leaf</tissue>
    </source>
</reference>
<proteinExistence type="predicted"/>
<evidence type="ECO:0000313" key="2">
    <source>
        <dbReference type="Proteomes" id="UP000265520"/>
    </source>
</evidence>
<comment type="caution">
    <text evidence="1">The sequence shown here is derived from an EMBL/GenBank/DDBJ whole genome shotgun (WGS) entry which is preliminary data.</text>
</comment>
<keyword evidence="2" id="KW-1185">Reference proteome</keyword>